<dbReference type="Pfam" id="PF03094">
    <property type="entry name" value="Mlo"/>
    <property type="match status" value="1"/>
</dbReference>
<dbReference type="RefSeq" id="XP_010905123.1">
    <property type="nucleotide sequence ID" value="XM_010906821.2"/>
</dbReference>
<feature type="transmembrane region" description="Helical" evidence="10">
    <location>
        <begin position="316"/>
        <end position="338"/>
    </location>
</feature>
<reference evidence="12" key="1">
    <citation type="submission" date="2025-08" db="UniProtKB">
        <authorList>
            <consortium name="RefSeq"/>
        </authorList>
    </citation>
    <scope>IDENTIFICATION</scope>
</reference>
<dbReference type="PANTHER" id="PTHR31942:SF128">
    <property type="entry name" value="MLO-LIKE PROTEIN"/>
    <property type="match status" value="1"/>
</dbReference>
<dbReference type="InParanoid" id="A0A6I9Q9L9"/>
<keyword evidence="8" id="KW-0112">Calmodulin-binding</keyword>
<dbReference type="KEGG" id="egu:105032375"/>
<comment type="domain">
    <text evidence="8">The C-terminus contains a calmodulin-binding domain, which binds calmodulin in a calcium-dependent fashion.</text>
</comment>
<feature type="transmembrane region" description="Helical" evidence="10">
    <location>
        <begin position="288"/>
        <end position="310"/>
    </location>
</feature>
<feature type="transmembrane region" description="Helical" evidence="10">
    <location>
        <begin position="18"/>
        <end position="42"/>
    </location>
</feature>
<dbReference type="AlphaFoldDB" id="A0A6I9Q9L9"/>
<organism evidence="11 12">
    <name type="scientific">Elaeis guineensis var. tenera</name>
    <name type="common">Oil palm</name>
    <dbReference type="NCBI Taxonomy" id="51953"/>
    <lineage>
        <taxon>Eukaryota</taxon>
        <taxon>Viridiplantae</taxon>
        <taxon>Streptophyta</taxon>
        <taxon>Embryophyta</taxon>
        <taxon>Tracheophyta</taxon>
        <taxon>Spermatophyta</taxon>
        <taxon>Magnoliopsida</taxon>
        <taxon>Liliopsida</taxon>
        <taxon>Arecaceae</taxon>
        <taxon>Arecoideae</taxon>
        <taxon>Cocoseae</taxon>
        <taxon>Elaeidinae</taxon>
        <taxon>Elaeis</taxon>
    </lineage>
</organism>
<keyword evidence="4 8" id="KW-0611">Plant defense</keyword>
<dbReference type="InterPro" id="IPR004326">
    <property type="entry name" value="Mlo"/>
</dbReference>
<evidence type="ECO:0000256" key="5">
    <source>
        <dbReference type="ARBA" id="ARBA00022989"/>
    </source>
</evidence>
<feature type="region of interest" description="Disordered" evidence="9">
    <location>
        <begin position="467"/>
        <end position="487"/>
    </location>
</feature>
<comment type="similarity">
    <text evidence="2 8">Belongs to the MLO family.</text>
</comment>
<evidence type="ECO:0000256" key="8">
    <source>
        <dbReference type="RuleBase" id="RU280816"/>
    </source>
</evidence>
<proteinExistence type="inferred from homology"/>
<dbReference type="Proteomes" id="UP000504607">
    <property type="component" value="Unplaced"/>
</dbReference>
<protein>
    <recommendedName>
        <fullName evidence="8">MLO-like protein</fullName>
    </recommendedName>
</protein>
<evidence type="ECO:0000256" key="6">
    <source>
        <dbReference type="ARBA" id="ARBA00023136"/>
    </source>
</evidence>
<keyword evidence="5 8" id="KW-1133">Transmembrane helix</keyword>
<keyword evidence="3 8" id="KW-0812">Transmembrane</keyword>
<keyword evidence="7 8" id="KW-0568">Pathogenesis-related protein</keyword>
<accession>A0A6I9Q9L9</accession>
<evidence type="ECO:0000256" key="3">
    <source>
        <dbReference type="ARBA" id="ARBA00022692"/>
    </source>
</evidence>
<evidence type="ECO:0000256" key="4">
    <source>
        <dbReference type="ARBA" id="ARBA00022821"/>
    </source>
</evidence>
<sequence length="587" mass="67315">MAGGGGANDRSLEETSTWAVAVVCLVLVSISIIIEHAIHLIGKWLKKRHKRPLYEALEKIKSELMLLGFISLLLTVSQGLISKICVPQSVGNSWHPCKREEEATAASTDDDDDSKDFHGTAGRRLLYTESSTIFRRILAGGGTDECAPKGKVPFVSSDGIHQLHIFIFVLAVSHVFYCISTMALGRLKMRRWKAWELETKTVEYQFSHDPDRFRLARDTSFGRRHLSFWSKSPILIWIVCFFRQFLRSVRKVDYWTLRHGFVMAHLAPQSSTKFNFQKYIKRSLEEEFKVVVGISPTIWFFAVLFLLFNTHGMRSYLWLPFVPLIIILLVGTKLQVIITKMAVRIMERGDVVKGIPIVKPTDDLFWFNRPGLLLYLIHFVLFQNAFQLAFFAWSWFEFGYPSCFHKRIEDIIIRISMGVLIQVLCSYVTLPLYALVTQMGSNMKPTIFSDRVATALRKWHNTARKHLKENRRSSSVTPLSTSRPATPIHGLSPVHLLRHYRSEVDSLQASPRRYTIDDEQPDLEETPSQSHHTISGSSFHHMQQGQFEGGREMQELGNISEQQLPHDIDSNQGASISIDFSFDKRQR</sequence>
<evidence type="ECO:0000256" key="10">
    <source>
        <dbReference type="SAM" id="Phobius"/>
    </source>
</evidence>
<dbReference type="GO" id="GO:0005516">
    <property type="term" value="F:calmodulin binding"/>
    <property type="evidence" value="ECO:0007669"/>
    <property type="project" value="UniProtKB-KW"/>
</dbReference>
<comment type="function">
    <text evidence="8">May be involved in modulation of pathogen defense and leaf cell death.</text>
</comment>
<keyword evidence="6 8" id="KW-0472">Membrane</keyword>
<dbReference type="GO" id="GO:0016020">
    <property type="term" value="C:membrane"/>
    <property type="evidence" value="ECO:0007669"/>
    <property type="project" value="UniProtKB-SubCell"/>
</dbReference>
<feature type="transmembrane region" description="Helical" evidence="10">
    <location>
        <begin position="63"/>
        <end position="81"/>
    </location>
</feature>
<dbReference type="PANTHER" id="PTHR31942">
    <property type="entry name" value="MLO-LIKE PROTEIN 1"/>
    <property type="match status" value="1"/>
</dbReference>
<evidence type="ECO:0000313" key="12">
    <source>
        <dbReference type="RefSeq" id="XP_010905123.1"/>
    </source>
</evidence>
<evidence type="ECO:0000313" key="11">
    <source>
        <dbReference type="Proteomes" id="UP000504607"/>
    </source>
</evidence>
<feature type="transmembrane region" description="Helical" evidence="10">
    <location>
        <begin position="372"/>
        <end position="396"/>
    </location>
</feature>
<comment type="subcellular location">
    <subcellularLocation>
        <location evidence="1 8">Membrane</location>
        <topology evidence="1 8">Multi-pass membrane protein</topology>
    </subcellularLocation>
</comment>
<evidence type="ECO:0000256" key="9">
    <source>
        <dbReference type="SAM" id="MobiDB-lite"/>
    </source>
</evidence>
<feature type="region of interest" description="Disordered" evidence="9">
    <location>
        <begin position="508"/>
        <end position="587"/>
    </location>
</feature>
<keyword evidence="11" id="KW-1185">Reference proteome</keyword>
<evidence type="ECO:0000256" key="1">
    <source>
        <dbReference type="ARBA" id="ARBA00004141"/>
    </source>
</evidence>
<feature type="transmembrane region" description="Helical" evidence="10">
    <location>
        <begin position="411"/>
        <end position="436"/>
    </location>
</feature>
<feature type="compositionally biased region" description="Polar residues" evidence="9">
    <location>
        <begin position="473"/>
        <end position="484"/>
    </location>
</feature>
<feature type="transmembrane region" description="Helical" evidence="10">
    <location>
        <begin position="163"/>
        <end position="184"/>
    </location>
</feature>
<dbReference type="GO" id="GO:0006952">
    <property type="term" value="P:defense response"/>
    <property type="evidence" value="ECO:0007669"/>
    <property type="project" value="UniProtKB-KW"/>
</dbReference>
<name>A0A6I9Q9L9_ELAGV</name>
<feature type="compositionally biased region" description="Polar residues" evidence="9">
    <location>
        <begin position="526"/>
        <end position="546"/>
    </location>
</feature>
<evidence type="ECO:0000256" key="7">
    <source>
        <dbReference type="ARBA" id="ARBA00023265"/>
    </source>
</evidence>
<dbReference type="OrthoDB" id="1388414at2759"/>
<dbReference type="GeneID" id="105032375"/>
<gene>
    <name evidence="12" type="primary">LOC105032375</name>
    <name evidence="8" type="synonym">MLO</name>
</gene>
<evidence type="ECO:0000256" key="2">
    <source>
        <dbReference type="ARBA" id="ARBA00006574"/>
    </source>
</evidence>